<dbReference type="InterPro" id="IPR013528">
    <property type="entry name" value="HMG_CoA_synth_N"/>
</dbReference>
<evidence type="ECO:0000256" key="2">
    <source>
        <dbReference type="ARBA" id="ARBA00022679"/>
    </source>
</evidence>
<dbReference type="PANTHER" id="PTHR43323">
    <property type="entry name" value="3-HYDROXY-3-METHYLGLUTARYL COENZYME A SYNTHASE"/>
    <property type="match status" value="1"/>
</dbReference>
<dbReference type="Proteomes" id="UP000237968">
    <property type="component" value="Unassembled WGS sequence"/>
</dbReference>
<dbReference type="RefSeq" id="WP_106394396.1">
    <property type="nucleotide sequence ID" value="NZ_PVNK01000225.1"/>
</dbReference>
<organism evidence="5 6">
    <name type="scientific">Enhygromyxa salina</name>
    <dbReference type="NCBI Taxonomy" id="215803"/>
    <lineage>
        <taxon>Bacteria</taxon>
        <taxon>Pseudomonadati</taxon>
        <taxon>Myxococcota</taxon>
        <taxon>Polyangia</taxon>
        <taxon>Nannocystales</taxon>
        <taxon>Nannocystaceae</taxon>
        <taxon>Enhygromyxa</taxon>
    </lineage>
</organism>
<dbReference type="InterPro" id="IPR016039">
    <property type="entry name" value="Thiolase-like"/>
</dbReference>
<feature type="domain" description="Hydroxymethylglutaryl-coenzyme A synthase C-terminal" evidence="4">
    <location>
        <begin position="348"/>
        <end position="420"/>
    </location>
</feature>
<comment type="caution">
    <text evidence="5">The sequence shown here is derived from an EMBL/GenBank/DDBJ whole genome shotgun (WGS) entry which is preliminary data.</text>
</comment>
<dbReference type="Pfam" id="PF01154">
    <property type="entry name" value="HMG_CoA_synt_N"/>
    <property type="match status" value="1"/>
</dbReference>
<dbReference type="EMBL" id="PVNK01000225">
    <property type="protein sequence ID" value="PRP92067.1"/>
    <property type="molecule type" value="Genomic_DNA"/>
</dbReference>
<dbReference type="Pfam" id="PF08540">
    <property type="entry name" value="HMG_CoA_synt_C"/>
    <property type="match status" value="1"/>
</dbReference>
<protein>
    <recommendedName>
        <fullName evidence="7">Hydroxymethylglutaryl-CoA synthase</fullName>
    </recommendedName>
</protein>
<keyword evidence="2" id="KW-0808">Transferase</keyword>
<sequence>MNPGVSGFSLYVPKLRVPLANWCEWTGAPVQKVEAVVGRSFRVCGPGESVYTMAAAAVLDLILRYEVDPRDVGFLGFGTESSTDNAAGAVVIRGMIDDALAALGQPRLSRSCEVPEFKHACLGGVYGLKAAARYLACDGKARRAIVVSADIAEYERGSTGEQTQGAGAVAMLLDAEPKLFELDLDHAGCSSAYRGADFRKPFARHFADGYAPKTGRMHDFPVFNGKYSTLCYVDATVHALDDMFDRIGGSRSAFFEDVAMVACHRPYHHMPQQAMAASLVWSLAREPASRAQLEATCAEAGLDPEQVVEEVAQSPDLFAGLRELGLKSDPYPAAMGLAKFFRRSGAFKEFVADKMSLGATIVRDLGNLYTAALPAWLGSAFEDALAKGVDLSGKKILAVGYGSGDAAEAIPLEVVPGWQEAAARVAFAEALGGSIDLSREQYEAIHDGRPAPDLPAAYSGPFVVERVGERNDPEFQDIGIEYYAYRKPA</sequence>
<keyword evidence="6" id="KW-1185">Reference proteome</keyword>
<evidence type="ECO:0000259" key="3">
    <source>
        <dbReference type="Pfam" id="PF01154"/>
    </source>
</evidence>
<feature type="domain" description="Hydroxymethylglutaryl-coenzyme A synthase N-terminal" evidence="3">
    <location>
        <begin position="3"/>
        <end position="174"/>
    </location>
</feature>
<dbReference type="GO" id="GO:0004421">
    <property type="term" value="F:hydroxymethylglutaryl-CoA synthase activity"/>
    <property type="evidence" value="ECO:0007669"/>
    <property type="project" value="InterPro"/>
</dbReference>
<evidence type="ECO:0000256" key="1">
    <source>
        <dbReference type="ARBA" id="ARBA00007061"/>
    </source>
</evidence>
<evidence type="ECO:0000313" key="5">
    <source>
        <dbReference type="EMBL" id="PRP92067.1"/>
    </source>
</evidence>
<dbReference type="Gene3D" id="3.40.47.10">
    <property type="match status" value="1"/>
</dbReference>
<gene>
    <name evidence="5" type="ORF">ENSA5_51610</name>
</gene>
<accession>A0A2S9XGV6</accession>
<proteinExistence type="inferred from homology"/>
<dbReference type="PANTHER" id="PTHR43323:SF2">
    <property type="entry name" value="HYDROXYMETHYLGLUTARYL-COA SYNTHASE"/>
    <property type="match status" value="1"/>
</dbReference>
<evidence type="ECO:0000313" key="6">
    <source>
        <dbReference type="Proteomes" id="UP000237968"/>
    </source>
</evidence>
<dbReference type="GO" id="GO:0006084">
    <property type="term" value="P:acetyl-CoA metabolic process"/>
    <property type="evidence" value="ECO:0007669"/>
    <property type="project" value="InterPro"/>
</dbReference>
<dbReference type="SUPFAM" id="SSF53901">
    <property type="entry name" value="Thiolase-like"/>
    <property type="match status" value="2"/>
</dbReference>
<dbReference type="InterPro" id="IPR013746">
    <property type="entry name" value="HMG_CoA_synt_C_dom"/>
</dbReference>
<dbReference type="CDD" id="cd00827">
    <property type="entry name" value="init_cond_enzymes"/>
    <property type="match status" value="1"/>
</dbReference>
<name>A0A2S9XGV6_9BACT</name>
<evidence type="ECO:0000259" key="4">
    <source>
        <dbReference type="Pfam" id="PF08540"/>
    </source>
</evidence>
<dbReference type="OrthoDB" id="9769523at2"/>
<comment type="similarity">
    <text evidence="1">Belongs to the thiolase-like superfamily. HMG-CoA synthase family.</text>
</comment>
<evidence type="ECO:0008006" key="7">
    <source>
        <dbReference type="Google" id="ProtNLM"/>
    </source>
</evidence>
<reference evidence="5 6" key="1">
    <citation type="submission" date="2018-03" db="EMBL/GenBank/DDBJ databases">
        <title>Draft Genome Sequences of the Obligatory Marine Myxobacteria Enhygromyxa salina SWB005.</title>
        <authorList>
            <person name="Poehlein A."/>
            <person name="Moghaddam J.A."/>
            <person name="Harms H."/>
            <person name="Alanjari M."/>
            <person name="Koenig G.M."/>
            <person name="Daniel R."/>
            <person name="Schaeberle T.F."/>
        </authorList>
    </citation>
    <scope>NUCLEOTIDE SEQUENCE [LARGE SCALE GENOMIC DNA]</scope>
    <source>
        <strain evidence="5 6">SWB005</strain>
    </source>
</reference>
<dbReference type="AlphaFoldDB" id="A0A2S9XGV6"/>